<reference evidence="4" key="1">
    <citation type="submission" date="2017-02" db="EMBL/GenBank/DDBJ databases">
        <authorList>
            <person name="Varghese N."/>
            <person name="Submissions S."/>
        </authorList>
    </citation>
    <scope>NUCLEOTIDE SEQUENCE [LARGE SCALE GENOMIC DNA]</scope>
    <source>
        <strain evidence="4">DSM 16521</strain>
    </source>
</reference>
<dbReference type="SUPFAM" id="SSF109604">
    <property type="entry name" value="HD-domain/PDEase-like"/>
    <property type="match status" value="1"/>
</dbReference>
<dbReference type="PANTHER" id="PTHR43155:SF2">
    <property type="entry name" value="CYCLIC DI-GMP PHOSPHODIESTERASE PA4108"/>
    <property type="match status" value="1"/>
</dbReference>
<dbReference type="InterPro" id="IPR036890">
    <property type="entry name" value="HATPase_C_sf"/>
</dbReference>
<organism evidence="3 4">
    <name type="scientific">Carboxydocella sporoproducens DSM 16521</name>
    <dbReference type="NCBI Taxonomy" id="1121270"/>
    <lineage>
        <taxon>Bacteria</taxon>
        <taxon>Bacillati</taxon>
        <taxon>Bacillota</taxon>
        <taxon>Clostridia</taxon>
        <taxon>Eubacteriales</taxon>
        <taxon>Clostridiales Family XVI. Incertae Sedis</taxon>
        <taxon>Carboxydocella</taxon>
    </lineage>
</organism>
<dbReference type="InterPro" id="IPR003607">
    <property type="entry name" value="HD/PDEase_dom"/>
</dbReference>
<dbReference type="SMART" id="SM00471">
    <property type="entry name" value="HDc"/>
    <property type="match status" value="1"/>
</dbReference>
<gene>
    <name evidence="3" type="ORF">SAMN02745885_01865</name>
</gene>
<feature type="domain" description="HD" evidence="1">
    <location>
        <begin position="40"/>
        <end position="162"/>
    </location>
</feature>
<dbReference type="InterPro" id="IPR006674">
    <property type="entry name" value="HD_domain"/>
</dbReference>
<proteinExistence type="predicted"/>
<dbReference type="Proteomes" id="UP000189933">
    <property type="component" value="Unassembled WGS sequence"/>
</dbReference>
<dbReference type="AlphaFoldDB" id="A0A1T4QZJ5"/>
<accession>A0A1T4QZJ5</accession>
<keyword evidence="4" id="KW-1185">Reference proteome</keyword>
<dbReference type="PANTHER" id="PTHR43155">
    <property type="entry name" value="CYCLIC DI-GMP PHOSPHODIESTERASE PA4108-RELATED"/>
    <property type="match status" value="1"/>
</dbReference>
<dbReference type="CDD" id="cd00077">
    <property type="entry name" value="HDc"/>
    <property type="match status" value="1"/>
</dbReference>
<dbReference type="InterPro" id="IPR006675">
    <property type="entry name" value="HDIG_dom"/>
</dbReference>
<sequence length="389" mass="43816">MEVKFLTQIGTGSSATQVREVLLAAVKAIVQAVGERDRYTRHHSQNVAEYAKIIARELDLPSEQVESIYLAALFHDIGKIGVPDQVLNKPSKLEENELLLIREHPLIAGRILESFGEFRDILPAITQHHEHWDGSGYPFGLIGEAIDLGARIIAVADAFDAMTSDRIYRPGMPQAQAIDILSKGAGQQWDPRVVNAFINWWEKTYNPRGRHDWQMKHIQTIYQNFLKDTTGGKVLLLDEKEIEQFLKPLQCFAELPIENGLHLSWSRQLFSDWLGELGLDQVYQQTYQLVFSELVSNMLKHAEKGTIQWGRNSAGEIVLIANDQGQGFVLEKLPQSIMVSGFSTKKSLGWGLPFILEHCRQLVIAKTESGTFIAIKLGCEQIEDMGQTI</sequence>
<evidence type="ECO:0000313" key="3">
    <source>
        <dbReference type="EMBL" id="SKA09065.1"/>
    </source>
</evidence>
<dbReference type="NCBIfam" id="TIGR00277">
    <property type="entry name" value="HDIG"/>
    <property type="match status" value="1"/>
</dbReference>
<name>A0A1T4QZJ5_9FIRM</name>
<dbReference type="SUPFAM" id="SSF55874">
    <property type="entry name" value="ATPase domain of HSP90 chaperone/DNA topoisomerase II/histidine kinase"/>
    <property type="match status" value="1"/>
</dbReference>
<dbReference type="Gene3D" id="1.10.3210.10">
    <property type="entry name" value="Hypothetical protein af1432"/>
    <property type="match status" value="1"/>
</dbReference>
<dbReference type="Pfam" id="PF13487">
    <property type="entry name" value="HD_5"/>
    <property type="match status" value="1"/>
</dbReference>
<evidence type="ECO:0000259" key="1">
    <source>
        <dbReference type="PROSITE" id="PS51831"/>
    </source>
</evidence>
<dbReference type="OrthoDB" id="9798833at2"/>
<dbReference type="RefSeq" id="WP_078665899.1">
    <property type="nucleotide sequence ID" value="NZ_FUXM01000023.1"/>
</dbReference>
<evidence type="ECO:0000313" key="4">
    <source>
        <dbReference type="Proteomes" id="UP000189933"/>
    </source>
</evidence>
<evidence type="ECO:0000259" key="2">
    <source>
        <dbReference type="PROSITE" id="PS51832"/>
    </source>
</evidence>
<dbReference type="Gene3D" id="3.30.565.10">
    <property type="entry name" value="Histidine kinase-like ATPase, C-terminal domain"/>
    <property type="match status" value="1"/>
</dbReference>
<protein>
    <submittedName>
        <fullName evidence="3">HDIG domain-containing protein</fullName>
    </submittedName>
</protein>
<feature type="domain" description="HD-GYP" evidence="2">
    <location>
        <begin position="18"/>
        <end position="213"/>
    </location>
</feature>
<dbReference type="PROSITE" id="PS51832">
    <property type="entry name" value="HD_GYP"/>
    <property type="match status" value="1"/>
</dbReference>
<dbReference type="InterPro" id="IPR037522">
    <property type="entry name" value="HD_GYP_dom"/>
</dbReference>
<dbReference type="EMBL" id="FUXM01000023">
    <property type="protein sequence ID" value="SKA09065.1"/>
    <property type="molecule type" value="Genomic_DNA"/>
</dbReference>
<dbReference type="PROSITE" id="PS51831">
    <property type="entry name" value="HD"/>
    <property type="match status" value="1"/>
</dbReference>